<sequence length="98" mass="10428">MGATSSAIALFAGAIAPSRGTGTVPPNMLSTLLLVYFLVVVSLPHQLKYEWGEKLSLGSNAIALPCGASSVTLHMSQQGSEVRCSFMDFVRSLPQRMK</sequence>
<evidence type="ECO:0000313" key="1">
    <source>
        <dbReference type="EMBL" id="MBD2607457.1"/>
    </source>
</evidence>
<accession>A0ABR8GVA9</accession>
<comment type="caution">
    <text evidence="1">The sequence shown here is derived from an EMBL/GenBank/DDBJ whole genome shotgun (WGS) entry which is preliminary data.</text>
</comment>
<protein>
    <submittedName>
        <fullName evidence="1">Uncharacterized protein</fullName>
    </submittedName>
</protein>
<dbReference type="RefSeq" id="WP_144238088.1">
    <property type="nucleotide sequence ID" value="NZ_JACJTA010000064.1"/>
</dbReference>
<evidence type="ECO:0000313" key="2">
    <source>
        <dbReference type="Proteomes" id="UP000660380"/>
    </source>
</evidence>
<name>A0ABR8GVA9_9CYAN</name>
<dbReference type="Proteomes" id="UP000660380">
    <property type="component" value="Unassembled WGS sequence"/>
</dbReference>
<keyword evidence="2" id="KW-1185">Reference proteome</keyword>
<organism evidence="1 2">
    <name type="scientific">Scytonema hofmannii FACHB-248</name>
    <dbReference type="NCBI Taxonomy" id="1842502"/>
    <lineage>
        <taxon>Bacteria</taxon>
        <taxon>Bacillati</taxon>
        <taxon>Cyanobacteriota</taxon>
        <taxon>Cyanophyceae</taxon>
        <taxon>Nostocales</taxon>
        <taxon>Scytonemataceae</taxon>
        <taxon>Scytonema</taxon>
    </lineage>
</organism>
<gene>
    <name evidence="1" type="ORF">H6G81_23745</name>
</gene>
<dbReference type="EMBL" id="JACJTA010000064">
    <property type="protein sequence ID" value="MBD2607457.1"/>
    <property type="molecule type" value="Genomic_DNA"/>
</dbReference>
<proteinExistence type="predicted"/>
<reference evidence="1 2" key="1">
    <citation type="journal article" date="2020" name="ISME J.">
        <title>Comparative genomics reveals insights into cyanobacterial evolution and habitat adaptation.</title>
        <authorList>
            <person name="Chen M.Y."/>
            <person name="Teng W.K."/>
            <person name="Zhao L."/>
            <person name="Hu C.X."/>
            <person name="Zhou Y.K."/>
            <person name="Han B.P."/>
            <person name="Song L.R."/>
            <person name="Shu W.S."/>
        </authorList>
    </citation>
    <scope>NUCLEOTIDE SEQUENCE [LARGE SCALE GENOMIC DNA]</scope>
    <source>
        <strain evidence="1 2">FACHB-248</strain>
    </source>
</reference>